<dbReference type="EMBL" id="CM001167">
    <property type="protein sequence ID" value="EGJ71822.1"/>
    <property type="molecule type" value="Genomic_DNA"/>
</dbReference>
<reference evidence="1 2" key="1">
    <citation type="journal article" date="2011" name="Stand. Genomic Sci.">
        <title>Non-contiguous finished genome sequence of Bacteroides coprosuis type strain (PC139).</title>
        <authorList>
            <person name="Land M."/>
            <person name="Held B."/>
            <person name="Gronow S."/>
            <person name="Abt B."/>
            <person name="Lucas S."/>
            <person name="Del Rio T.G."/>
            <person name="Nolan M."/>
            <person name="Tice H."/>
            <person name="Cheng J.F."/>
            <person name="Pitluck S."/>
            <person name="Liolios K."/>
            <person name="Pagani I."/>
            <person name="Ivanova N."/>
            <person name="Mavromatis K."/>
            <person name="Mikhailova N."/>
            <person name="Pati A."/>
            <person name="Tapia R."/>
            <person name="Han C."/>
            <person name="Goodwin L."/>
            <person name="Chen A."/>
            <person name="Palaniappan K."/>
            <person name="Hauser L."/>
            <person name="Brambilla E.M."/>
            <person name="Rohde M."/>
            <person name="Goker M."/>
            <person name="Detter J.C."/>
            <person name="Woyke T."/>
            <person name="Bristow J."/>
            <person name="Eisen J.A."/>
            <person name="Markowitz V."/>
            <person name="Hugenholtz P."/>
            <person name="Kyrpides N.C."/>
            <person name="Klenk H.P."/>
            <person name="Lapidus A."/>
        </authorList>
    </citation>
    <scope>NUCLEOTIDE SEQUENCE</scope>
    <source>
        <strain evidence="1 2">DSM 18011</strain>
    </source>
</reference>
<evidence type="ECO:0000313" key="2">
    <source>
        <dbReference type="Proteomes" id="UP000018439"/>
    </source>
</evidence>
<dbReference type="AlphaFoldDB" id="F3ZQM7"/>
<accession>F3ZQM7</accession>
<organism evidence="1 2">
    <name type="scientific">Bacteroides coprosuis DSM 18011</name>
    <dbReference type="NCBI Taxonomy" id="679937"/>
    <lineage>
        <taxon>Bacteria</taxon>
        <taxon>Pseudomonadati</taxon>
        <taxon>Bacteroidota</taxon>
        <taxon>Bacteroidia</taxon>
        <taxon>Bacteroidales</taxon>
        <taxon>Bacteroidaceae</taxon>
        <taxon>Bacteroides</taxon>
    </lineage>
</organism>
<protein>
    <submittedName>
        <fullName evidence="1">Uncharacterized protein</fullName>
    </submittedName>
</protein>
<dbReference type="Proteomes" id="UP000018439">
    <property type="component" value="Chromosome"/>
</dbReference>
<gene>
    <name evidence="1" type="ORF">Bcop_1630</name>
</gene>
<name>F3ZQM7_9BACE</name>
<dbReference type="HOGENOM" id="CLU_1270183_0_0_10"/>
<keyword evidence="2" id="KW-1185">Reference proteome</keyword>
<evidence type="ECO:0000313" key="1">
    <source>
        <dbReference type="EMBL" id="EGJ71822.1"/>
    </source>
</evidence>
<sequence length="217" mass="25644">MICMFTKQDLMSNIVTEEKQMKHFYLLFSLFLCLSCSQTRDPNQELRDYLNFNLGGTHYEIVHVEEPDSSYSPLSSLLGSRYYMRDTNMKFQLRHKQLIVDDVTNNHWSDDLQLTMQKSDSIIKKYHKAAQQEYAKYLLPKREQPIPNCKIRKATLIISGDTVHGQFFYNADGKTIGHCITRIEKYMNDVEEEYKKWGLIRYSAELDLEKLASEHRH</sequence>
<proteinExistence type="predicted"/>